<sequence length="88" mass="10506">MKNSDLAPVYREIADEIGFENTVKIYNQFKGQQVSFPQRLYAAEYVIRYIKENKGNMSVKELAKKFGYTERRIRQFMNGEVRCEDRKE</sequence>
<organism evidence="2 3">
    <name type="scientific">Candidatus Blautia faecigallinarum</name>
    <dbReference type="NCBI Taxonomy" id="2838488"/>
    <lineage>
        <taxon>Bacteria</taxon>
        <taxon>Bacillati</taxon>
        <taxon>Bacillota</taxon>
        <taxon>Clostridia</taxon>
        <taxon>Lachnospirales</taxon>
        <taxon>Lachnospiraceae</taxon>
        <taxon>Blautia</taxon>
    </lineage>
</organism>
<dbReference type="AlphaFoldDB" id="A0A9D2DTZ6"/>
<name>A0A9D2DTZ6_9FIRM</name>
<dbReference type="Pfam" id="PF08765">
    <property type="entry name" value="Mor"/>
    <property type="match status" value="1"/>
</dbReference>
<dbReference type="SUPFAM" id="SSF46689">
    <property type="entry name" value="Homeodomain-like"/>
    <property type="match status" value="1"/>
</dbReference>
<dbReference type="InterPro" id="IPR009057">
    <property type="entry name" value="Homeodomain-like_sf"/>
</dbReference>
<dbReference type="EMBL" id="DXBU01000148">
    <property type="protein sequence ID" value="HIZ23331.1"/>
    <property type="molecule type" value="Genomic_DNA"/>
</dbReference>
<dbReference type="InterPro" id="IPR014875">
    <property type="entry name" value="Mor_transcription_activator"/>
</dbReference>
<comment type="caution">
    <text evidence="2">The sequence shown here is derived from an EMBL/GenBank/DDBJ whole genome shotgun (WGS) entry which is preliminary data.</text>
</comment>
<protein>
    <submittedName>
        <fullName evidence="2">Mor transcription activator family protein</fullName>
    </submittedName>
</protein>
<evidence type="ECO:0000313" key="3">
    <source>
        <dbReference type="Proteomes" id="UP000824041"/>
    </source>
</evidence>
<accession>A0A9D2DTZ6</accession>
<reference evidence="2" key="2">
    <citation type="submission" date="2021-04" db="EMBL/GenBank/DDBJ databases">
        <authorList>
            <person name="Gilroy R."/>
        </authorList>
    </citation>
    <scope>NUCLEOTIDE SEQUENCE</scope>
    <source>
        <strain evidence="2">14324</strain>
    </source>
</reference>
<reference evidence="2" key="1">
    <citation type="journal article" date="2021" name="PeerJ">
        <title>Extensive microbial diversity within the chicken gut microbiome revealed by metagenomics and culture.</title>
        <authorList>
            <person name="Gilroy R."/>
            <person name="Ravi A."/>
            <person name="Getino M."/>
            <person name="Pursley I."/>
            <person name="Horton D.L."/>
            <person name="Alikhan N.F."/>
            <person name="Baker D."/>
            <person name="Gharbi K."/>
            <person name="Hall N."/>
            <person name="Watson M."/>
            <person name="Adriaenssens E.M."/>
            <person name="Foster-Nyarko E."/>
            <person name="Jarju S."/>
            <person name="Secka A."/>
            <person name="Antonio M."/>
            <person name="Oren A."/>
            <person name="Chaudhuri R.R."/>
            <person name="La Ragione R."/>
            <person name="Hildebrand F."/>
            <person name="Pallen M.J."/>
        </authorList>
    </citation>
    <scope>NUCLEOTIDE SEQUENCE</scope>
    <source>
        <strain evidence="2">14324</strain>
    </source>
</reference>
<evidence type="ECO:0000259" key="1">
    <source>
        <dbReference type="Pfam" id="PF08765"/>
    </source>
</evidence>
<feature type="domain" description="Mor transcription activator" evidence="1">
    <location>
        <begin position="6"/>
        <end position="78"/>
    </location>
</feature>
<evidence type="ECO:0000313" key="2">
    <source>
        <dbReference type="EMBL" id="HIZ23331.1"/>
    </source>
</evidence>
<proteinExistence type="predicted"/>
<dbReference type="Proteomes" id="UP000824041">
    <property type="component" value="Unassembled WGS sequence"/>
</dbReference>
<gene>
    <name evidence="2" type="ORF">IAA21_11135</name>
</gene>